<accession>A0A0H2RJN5</accession>
<evidence type="ECO:0000313" key="4">
    <source>
        <dbReference type="Proteomes" id="UP000053477"/>
    </source>
</evidence>
<evidence type="ECO:0000259" key="2">
    <source>
        <dbReference type="Pfam" id="PF20151"/>
    </source>
</evidence>
<dbReference type="EMBL" id="KQ086049">
    <property type="protein sequence ID" value="KLO09658.1"/>
    <property type="molecule type" value="Genomic_DNA"/>
</dbReference>
<protein>
    <recommendedName>
        <fullName evidence="2">DUF6533 domain-containing protein</fullName>
    </recommendedName>
</protein>
<feature type="transmembrane region" description="Helical" evidence="1">
    <location>
        <begin position="56"/>
        <end position="77"/>
    </location>
</feature>
<feature type="transmembrane region" description="Helical" evidence="1">
    <location>
        <begin position="20"/>
        <end position="36"/>
    </location>
</feature>
<gene>
    <name evidence="3" type="ORF">SCHPADRAFT_943470</name>
</gene>
<reference evidence="3 4" key="1">
    <citation type="submission" date="2015-04" db="EMBL/GenBank/DDBJ databases">
        <title>Complete genome sequence of Schizopora paradoxa KUC8140, a cosmopolitan wood degrader in East Asia.</title>
        <authorList>
            <consortium name="DOE Joint Genome Institute"/>
            <person name="Min B."/>
            <person name="Park H."/>
            <person name="Jang Y."/>
            <person name="Kim J.-J."/>
            <person name="Kim K.H."/>
            <person name="Pangilinan J."/>
            <person name="Lipzen A."/>
            <person name="Riley R."/>
            <person name="Grigoriev I.V."/>
            <person name="Spatafora J.W."/>
            <person name="Choi I.-G."/>
        </authorList>
    </citation>
    <scope>NUCLEOTIDE SEQUENCE [LARGE SCALE GENOMIC DNA]</scope>
    <source>
        <strain evidence="3 4">KUC8140</strain>
    </source>
</reference>
<feature type="transmembrane region" description="Helical" evidence="1">
    <location>
        <begin position="204"/>
        <end position="223"/>
    </location>
</feature>
<keyword evidence="4" id="KW-1185">Reference proteome</keyword>
<evidence type="ECO:0000313" key="3">
    <source>
        <dbReference type="EMBL" id="KLO09658.1"/>
    </source>
</evidence>
<proteinExistence type="predicted"/>
<feature type="transmembrane region" description="Helical" evidence="1">
    <location>
        <begin position="97"/>
        <end position="116"/>
    </location>
</feature>
<feature type="transmembrane region" description="Helical" evidence="1">
    <location>
        <begin position="163"/>
        <end position="183"/>
    </location>
</feature>
<feature type="transmembrane region" description="Helical" evidence="1">
    <location>
        <begin position="123"/>
        <end position="143"/>
    </location>
</feature>
<keyword evidence="1" id="KW-0812">Transmembrane</keyword>
<name>A0A0H2RJN5_9AGAM</name>
<organism evidence="3 4">
    <name type="scientific">Schizopora paradoxa</name>
    <dbReference type="NCBI Taxonomy" id="27342"/>
    <lineage>
        <taxon>Eukaryota</taxon>
        <taxon>Fungi</taxon>
        <taxon>Dikarya</taxon>
        <taxon>Basidiomycota</taxon>
        <taxon>Agaricomycotina</taxon>
        <taxon>Agaricomycetes</taxon>
        <taxon>Hymenochaetales</taxon>
        <taxon>Schizoporaceae</taxon>
        <taxon>Schizopora</taxon>
    </lineage>
</organism>
<dbReference type="Proteomes" id="UP000053477">
    <property type="component" value="Unassembled WGS sequence"/>
</dbReference>
<keyword evidence="1" id="KW-0472">Membrane</keyword>
<dbReference type="InParanoid" id="A0A0H2RJN5"/>
<dbReference type="Pfam" id="PF20151">
    <property type="entry name" value="DUF6533"/>
    <property type="match status" value="1"/>
</dbReference>
<keyword evidence="1" id="KW-1133">Transmembrane helix</keyword>
<dbReference type="InterPro" id="IPR045340">
    <property type="entry name" value="DUF6533"/>
</dbReference>
<dbReference type="OrthoDB" id="3350812at2759"/>
<feature type="domain" description="DUF6533" evidence="2">
    <location>
        <begin position="22"/>
        <end position="64"/>
    </location>
</feature>
<dbReference type="AlphaFoldDB" id="A0A0H2RJN5"/>
<evidence type="ECO:0000256" key="1">
    <source>
        <dbReference type="SAM" id="Phobius"/>
    </source>
</evidence>
<sequence length="334" mass="38010">MSAAMDQAQSLNILAQVVNVKYIFFSAVILLIYDTIITLSDEIHLIWLQRWSLGKFLYLVVRYSSYFDEVVILLFIFSDTLSDGSCRAVYETADWMMTMGIIVCQAALILRAYAIWERNNMLLVYLAFVQLGALIATALKVHYSDKFLITEPTPSGTPAYCLPVLGNNGIFINYCVCIFVELTKALSHWKKVSTSLVHTLFRDGVVYFVILFSISVMNLIFTVKAFNTPYFYIATQHLRVLHSILTSRVILNVRKVAFVDEMSMPSIKGVAPSNASRFCERLSQSIDFAHGVTRIPNAQLWDHWEDNLDLEDDQHSEQCFAESRSTFTPDGHFT</sequence>